<proteinExistence type="predicted"/>
<dbReference type="Proteomes" id="UP000657421">
    <property type="component" value="Unassembled WGS sequence"/>
</dbReference>
<comment type="caution">
    <text evidence="1">The sequence shown here is derived from an EMBL/GenBank/DDBJ whole genome shotgun (WGS) entry which is preliminary data.</text>
</comment>
<protein>
    <submittedName>
        <fullName evidence="1">HK97 gp10 family phage protein</fullName>
    </submittedName>
</protein>
<organism evidence="1 2">
    <name type="scientific">Jingyaoa shaoxingensis</name>
    <dbReference type="NCBI Taxonomy" id="2763671"/>
    <lineage>
        <taxon>Bacteria</taxon>
        <taxon>Bacillati</taxon>
        <taxon>Bacillota</taxon>
        <taxon>Clostridia</taxon>
        <taxon>Lachnospirales</taxon>
        <taxon>Lachnospiraceae</taxon>
        <taxon>Jingyaoa</taxon>
    </lineage>
</organism>
<name>A0ABR7NB93_9FIRM</name>
<evidence type="ECO:0000313" key="1">
    <source>
        <dbReference type="EMBL" id="MBC8573669.1"/>
    </source>
</evidence>
<dbReference type="RefSeq" id="WP_249308959.1">
    <property type="nucleotide sequence ID" value="NZ_JACRSZ010000011.1"/>
</dbReference>
<dbReference type="Pfam" id="PF04883">
    <property type="entry name" value="HK97-gp10_like"/>
    <property type="match status" value="1"/>
</dbReference>
<gene>
    <name evidence="1" type="ORF">H8716_11335</name>
</gene>
<reference evidence="1 2" key="1">
    <citation type="submission" date="2020-08" db="EMBL/GenBank/DDBJ databases">
        <title>Genome public.</title>
        <authorList>
            <person name="Liu C."/>
            <person name="Sun Q."/>
        </authorList>
    </citation>
    <scope>NUCLEOTIDE SEQUENCE [LARGE SCALE GENOMIC DNA]</scope>
    <source>
        <strain evidence="1 2">NSJ-46</strain>
    </source>
</reference>
<dbReference type="InterPro" id="IPR010064">
    <property type="entry name" value="HK97-gp10_tail"/>
</dbReference>
<sequence length="161" mass="17869">MIDVSELETFARKCEAMQADLKPYAGKTLEEIGEEFLDIVQAQIQSAHNVDKGTLLGSFAKGGAGNIFQLDMGALTLTIGTDVYYAKWVNKGHGQQPGRFIPGVWEGSHFRYIPGAKTGMVLKASAVRGSHFFDKSVEVLERMFPEMAQSAFEQFFSRYFS</sequence>
<accession>A0ABR7NB93</accession>
<evidence type="ECO:0000313" key="2">
    <source>
        <dbReference type="Proteomes" id="UP000657421"/>
    </source>
</evidence>
<dbReference type="EMBL" id="JACRSZ010000011">
    <property type="protein sequence ID" value="MBC8573669.1"/>
    <property type="molecule type" value="Genomic_DNA"/>
</dbReference>
<keyword evidence="2" id="KW-1185">Reference proteome</keyword>